<feature type="domain" description="DUF1996" evidence="2">
    <location>
        <begin position="57"/>
        <end position="266"/>
    </location>
</feature>
<dbReference type="EMBL" id="JBHTLK010000067">
    <property type="protein sequence ID" value="MFD1148510.1"/>
    <property type="molecule type" value="Genomic_DNA"/>
</dbReference>
<reference evidence="4" key="1">
    <citation type="journal article" date="2019" name="Int. J. Syst. Evol. Microbiol.">
        <title>The Global Catalogue of Microorganisms (GCM) 10K type strain sequencing project: providing services to taxonomists for standard genome sequencing and annotation.</title>
        <authorList>
            <consortium name="The Broad Institute Genomics Platform"/>
            <consortium name="The Broad Institute Genome Sequencing Center for Infectious Disease"/>
            <person name="Wu L."/>
            <person name="Ma J."/>
        </authorList>
    </citation>
    <scope>NUCLEOTIDE SEQUENCE [LARGE SCALE GENOMIC DNA]</scope>
    <source>
        <strain evidence="4">CCUG 60214</strain>
    </source>
</reference>
<dbReference type="RefSeq" id="WP_380723934.1">
    <property type="nucleotide sequence ID" value="NZ_JBHTLK010000067.1"/>
</dbReference>
<name>A0ABW3QUT2_9PSEU</name>
<evidence type="ECO:0000313" key="3">
    <source>
        <dbReference type="EMBL" id="MFD1148510.1"/>
    </source>
</evidence>
<keyword evidence="4" id="KW-1185">Reference proteome</keyword>
<accession>A0ABW3QUT2</accession>
<dbReference type="InterPro" id="IPR018535">
    <property type="entry name" value="DUF1996"/>
</dbReference>
<protein>
    <submittedName>
        <fullName evidence="3">DUF1996 domain-containing protein</fullName>
    </submittedName>
</protein>
<dbReference type="PANTHER" id="PTHR43662:SF3">
    <property type="entry name" value="DOMAIN PROTEIN, PUTATIVE (AFU_ORTHOLOGUE AFUA_6G11970)-RELATED"/>
    <property type="match status" value="1"/>
</dbReference>
<dbReference type="PANTHER" id="PTHR43662">
    <property type="match status" value="1"/>
</dbReference>
<dbReference type="Proteomes" id="UP001597168">
    <property type="component" value="Unassembled WGS sequence"/>
</dbReference>
<evidence type="ECO:0000259" key="2">
    <source>
        <dbReference type="Pfam" id="PF09362"/>
    </source>
</evidence>
<evidence type="ECO:0000313" key="4">
    <source>
        <dbReference type="Proteomes" id="UP001597168"/>
    </source>
</evidence>
<evidence type="ECO:0000256" key="1">
    <source>
        <dbReference type="SAM" id="SignalP"/>
    </source>
</evidence>
<dbReference type="Pfam" id="PF09362">
    <property type="entry name" value="DUF1996"/>
    <property type="match status" value="1"/>
</dbReference>
<gene>
    <name evidence="3" type="ORF">ACFQ3T_15370</name>
</gene>
<proteinExistence type="predicted"/>
<feature type="signal peptide" evidence="1">
    <location>
        <begin position="1"/>
        <end position="35"/>
    </location>
</feature>
<sequence>MSRKLRALTATVAVGLLATALTVAVHSAASQSAQADELVTHHEFQANCSVTTHRPDDPIVFPGLPGASHMHTFLGNHSTDARSTNDSLKAGQTNCRTPDDKSAYWFPSLYNGDQIVPPNFPQVIYYKSGILKYQEVRSFPAGIRFVVGSPTATQDQFRTAPGAVEGWECGNSAHNWDFPSYCPPGTQLNVRYQAPSCWNGRDLDSADHKSHMAYPDRATLVCPSTHPVPVPMLEFKMAFPVSGDMSRVRLSSGRGYTWHYDFMNAWDGPTLQALVSHCVNGGLQCDPRGYDQYKPHRGAALGPDYRLPR</sequence>
<feature type="chain" id="PRO_5045418755" evidence="1">
    <location>
        <begin position="36"/>
        <end position="309"/>
    </location>
</feature>
<keyword evidence="1" id="KW-0732">Signal</keyword>
<organism evidence="3 4">
    <name type="scientific">Saccharothrix hoggarensis</name>
    <dbReference type="NCBI Taxonomy" id="913853"/>
    <lineage>
        <taxon>Bacteria</taxon>
        <taxon>Bacillati</taxon>
        <taxon>Actinomycetota</taxon>
        <taxon>Actinomycetes</taxon>
        <taxon>Pseudonocardiales</taxon>
        <taxon>Pseudonocardiaceae</taxon>
        <taxon>Saccharothrix</taxon>
    </lineage>
</organism>
<comment type="caution">
    <text evidence="3">The sequence shown here is derived from an EMBL/GenBank/DDBJ whole genome shotgun (WGS) entry which is preliminary data.</text>
</comment>